<feature type="compositionally biased region" description="Basic residues" evidence="1">
    <location>
        <begin position="1393"/>
        <end position="1402"/>
    </location>
</feature>
<dbReference type="EMBL" id="JBICBT010000406">
    <property type="protein sequence ID" value="KAL3114921.1"/>
    <property type="molecule type" value="Genomic_DNA"/>
</dbReference>
<feature type="compositionally biased region" description="Polar residues" evidence="1">
    <location>
        <begin position="1072"/>
        <end position="1084"/>
    </location>
</feature>
<evidence type="ECO:0000256" key="1">
    <source>
        <dbReference type="SAM" id="MobiDB-lite"/>
    </source>
</evidence>
<feature type="compositionally biased region" description="Basic and acidic residues" evidence="1">
    <location>
        <begin position="872"/>
        <end position="920"/>
    </location>
</feature>
<feature type="region of interest" description="Disordered" evidence="1">
    <location>
        <begin position="1310"/>
        <end position="1336"/>
    </location>
</feature>
<organism evidence="4 5">
    <name type="scientific">Heterodera trifolii</name>
    <dbReference type="NCBI Taxonomy" id="157864"/>
    <lineage>
        <taxon>Eukaryota</taxon>
        <taxon>Metazoa</taxon>
        <taxon>Ecdysozoa</taxon>
        <taxon>Nematoda</taxon>
        <taxon>Chromadorea</taxon>
        <taxon>Rhabditida</taxon>
        <taxon>Tylenchina</taxon>
        <taxon>Tylenchomorpha</taxon>
        <taxon>Tylenchoidea</taxon>
        <taxon>Heteroderidae</taxon>
        <taxon>Heteroderinae</taxon>
        <taxon>Heterodera</taxon>
    </lineage>
</organism>
<keyword evidence="3" id="KW-0732">Signal</keyword>
<feature type="compositionally biased region" description="Basic and acidic residues" evidence="1">
    <location>
        <begin position="1097"/>
        <end position="1110"/>
    </location>
</feature>
<dbReference type="Proteomes" id="UP001620626">
    <property type="component" value="Unassembled WGS sequence"/>
</dbReference>
<evidence type="ECO:0000313" key="4">
    <source>
        <dbReference type="EMBL" id="KAL3114921.1"/>
    </source>
</evidence>
<feature type="region of interest" description="Disordered" evidence="1">
    <location>
        <begin position="532"/>
        <end position="745"/>
    </location>
</feature>
<feature type="compositionally biased region" description="Basic and acidic residues" evidence="1">
    <location>
        <begin position="798"/>
        <end position="862"/>
    </location>
</feature>
<keyword evidence="2" id="KW-1133">Transmembrane helix</keyword>
<keyword evidence="2" id="KW-0472">Membrane</keyword>
<name>A0ABD2LI57_9BILA</name>
<gene>
    <name evidence="4" type="ORF">niasHT_011357</name>
</gene>
<feature type="region of interest" description="Disordered" evidence="1">
    <location>
        <begin position="478"/>
        <end position="507"/>
    </location>
</feature>
<sequence length="1430" mass="161341">MYLSVLPLLLPLFLFVLPISAPPFSLSSQSSDDSAHLSQFLATFSPNPSDELSASSSSNPALPSQNVPTWLAIERVPFSADNFGGDAVLLRTEHCSRHCAEVLGSDGAVAMPRVRCLCRCPSGYQIFVQTAEGGGKCAAKAPDCPGRTFRFDRPSDNGQTPIFAPVLGIPRKGEALSNDLRIAWRENGVKVRAGHGPRCAIQSAFLLATQAIWRPLDGDLFKLGWTGGEGRVIWTGNEKDAEELAGGIVQLVLECAAGKSGNGSFCVAFRVEGQIESPFAPREEDSTVMGDVGAELDRARRAEVVAIILLAILLFLSVFSSIFLWNVCWRMEKRKLIHSLQLQFLHYAKQEKDKTIAECQLRYQALVKAAAGVQQQKAHGTAHPHIGIANGGILNGANGGGMTATDGGESDGMGGTELAAQQLYQQRRKLYFSAEFFKPHLMSNPPPMAEQFLYDLRKMVAMARERIRTRRHVPRLHAIVESDDEGGTNGGNEREQQKYEKIGREADRERDERQWKKYEKIEREVYRELEEREQQNYGKIEREADREREEREKQKHGKIERETGIEREEREQKNYEKIEREADKKKEESEQKKYEKIEREADREKEESEQQIYGKIEREADRERDERQWKKYGREVDREREERQWKKYGREADREREEREQQKYGREADREREEREQQKYGREADREREEREQQKYGREADREREKGEEKTAQRETKEQQEKKQIEKMINKTEKPKEKMEQFTNEEQFGMDVWKRIKQFSEMKQHKENGKGDEKTKQYRAENKKGWREMGNGKGTKQYRKEEKADKEAEEKQRQLERGENGETEKGKSNGKEKKEMGKDEGDMEKKRLENGKQEKGKKKQQDGEEGNEQTEEEKKSGRKEQSNGIEREKGTEQPRKSEEKEEMEKKQRKSEESAGREVGKKLKPSNCTEEKQENEGKKEDQANNEKPKQNESLEKQSKNSEQNGIEEEKPMEKLEIGKGEEKPIESSLERRRDEKKITKSDQQNGITVETKMKRIEEMEKQFEKGEKGGEKEKREKEGEEEVKREDKKERKECGTAKKEENERNGLKKEDGTLTNGATGGQSPSVGGHHGRNGQIGTDRKAEEKRKEQPGKTDAGTESAATANAIAKPSPCSARRGPFSLNPFPQTTENLSDDDTSTTPSSNSGDEGEREDEDLLMNIQLKNSTEMDSRKFAVLSPAPPAAPSSTKPMMPPSPPLAQHQQQQIPLVHSRIPIGVASTSGTVNNGSKLPRAMPFVGNSPPKQRTAAIAVQQPQQQMPSTENGQKTRTTKSLLQQPNGHFSLNSMKRRAATAQLKVERGGDEEGTTEKGHGRTPLFLNNSRSAVPSSLIPCPTSFGASSPAASSALLPPPPFSSSAFPSPPASSYVVSPPDNHFKKSLPRRKKLNSANGGTVPSFAANGGGMATNLKMPTVV</sequence>
<accession>A0ABD2LI57</accession>
<feature type="compositionally biased region" description="Basic and acidic residues" evidence="1">
    <location>
        <begin position="1313"/>
        <end position="1328"/>
    </location>
</feature>
<feature type="compositionally biased region" description="Basic and acidic residues" evidence="1">
    <location>
        <begin position="532"/>
        <end position="608"/>
    </location>
</feature>
<feature type="region of interest" description="Disordered" evidence="1">
    <location>
        <begin position="1371"/>
        <end position="1410"/>
    </location>
</feature>
<proteinExistence type="predicted"/>
<dbReference type="PANTHER" id="PTHR39387:SF1">
    <property type="entry name" value="SHAVENOID, ISOFORM B"/>
    <property type="match status" value="1"/>
</dbReference>
<feature type="compositionally biased region" description="Basic and acidic residues" evidence="1">
    <location>
        <begin position="928"/>
        <end position="958"/>
    </location>
</feature>
<feature type="region of interest" description="Disordered" evidence="1">
    <location>
        <begin position="1194"/>
        <end position="1222"/>
    </location>
</feature>
<feature type="compositionally biased region" description="Basic and acidic residues" evidence="1">
    <location>
        <begin position="615"/>
        <end position="740"/>
    </location>
</feature>
<evidence type="ECO:0000256" key="2">
    <source>
        <dbReference type="SAM" id="Phobius"/>
    </source>
</evidence>
<evidence type="ECO:0000313" key="5">
    <source>
        <dbReference type="Proteomes" id="UP001620626"/>
    </source>
</evidence>
<feature type="compositionally biased region" description="Basic and acidic residues" evidence="1">
    <location>
        <begin position="966"/>
        <end position="999"/>
    </location>
</feature>
<feature type="signal peptide" evidence="3">
    <location>
        <begin position="1"/>
        <end position="21"/>
    </location>
</feature>
<reference evidence="4 5" key="1">
    <citation type="submission" date="2024-10" db="EMBL/GenBank/DDBJ databases">
        <authorList>
            <person name="Kim D."/>
        </authorList>
    </citation>
    <scope>NUCLEOTIDE SEQUENCE [LARGE SCALE GENOMIC DNA]</scope>
    <source>
        <strain evidence="4">BH-2024</strain>
    </source>
</reference>
<feature type="compositionally biased region" description="Basic and acidic residues" evidence="1">
    <location>
        <begin position="759"/>
        <end position="787"/>
    </location>
</feature>
<feature type="compositionally biased region" description="Low complexity" evidence="1">
    <location>
        <begin position="1371"/>
        <end position="1388"/>
    </location>
</feature>
<feature type="chain" id="PRO_5044864597" evidence="3">
    <location>
        <begin position="22"/>
        <end position="1430"/>
    </location>
</feature>
<evidence type="ECO:0000256" key="3">
    <source>
        <dbReference type="SAM" id="SignalP"/>
    </source>
</evidence>
<keyword evidence="2" id="KW-0812">Transmembrane</keyword>
<feature type="region of interest" description="Disordered" evidence="1">
    <location>
        <begin position="759"/>
        <end position="1173"/>
    </location>
</feature>
<protein>
    <submittedName>
        <fullName evidence="4">Uncharacterized protein</fullName>
    </submittedName>
</protein>
<dbReference type="PANTHER" id="PTHR39387">
    <property type="entry name" value="SHAVENOID, ISOFORM B"/>
    <property type="match status" value="1"/>
</dbReference>
<feature type="compositionally biased region" description="Basic and acidic residues" evidence="1">
    <location>
        <begin position="492"/>
        <end position="507"/>
    </location>
</feature>
<comment type="caution">
    <text evidence="4">The sequence shown here is derived from an EMBL/GenBank/DDBJ whole genome shotgun (WGS) entry which is preliminary data.</text>
</comment>
<keyword evidence="5" id="KW-1185">Reference proteome</keyword>
<feature type="transmembrane region" description="Helical" evidence="2">
    <location>
        <begin position="304"/>
        <end position="325"/>
    </location>
</feature>
<feature type="compositionally biased region" description="Basic and acidic residues" evidence="1">
    <location>
        <begin position="1010"/>
        <end position="1071"/>
    </location>
</feature>